<organism evidence="3 5">
    <name type="scientific">Bradyrhizobium japonicum</name>
    <dbReference type="NCBI Taxonomy" id="375"/>
    <lineage>
        <taxon>Bacteria</taxon>
        <taxon>Pseudomonadati</taxon>
        <taxon>Pseudomonadota</taxon>
        <taxon>Alphaproteobacteria</taxon>
        <taxon>Hyphomicrobiales</taxon>
        <taxon>Nitrobacteraceae</taxon>
        <taxon>Bradyrhizobium</taxon>
    </lineage>
</organism>
<evidence type="ECO:0000313" key="3">
    <source>
        <dbReference type="EMBL" id="APG14062.1"/>
    </source>
</evidence>
<dbReference type="EMBL" id="NAFL01000281">
    <property type="protein sequence ID" value="OSJ24991.1"/>
    <property type="molecule type" value="Genomic_DNA"/>
</dbReference>
<sequence>MMMSIRLGVTVVAATFLFGSVSSLRAAGGASAPVTMSSPGSVDAMKFADLSRQAPIGHRQPRRSDVPGSTQASPQDAELQRLDREIDRRLIICRGC</sequence>
<name>A0A1L3FLJ1_BRAJP</name>
<evidence type="ECO:0000313" key="4">
    <source>
        <dbReference type="EMBL" id="OSJ24991.1"/>
    </source>
</evidence>
<feature type="chain" id="PRO_5011896897" evidence="2">
    <location>
        <begin position="27"/>
        <end position="96"/>
    </location>
</feature>
<protein>
    <submittedName>
        <fullName evidence="3">Uncharacterized protein</fullName>
    </submittedName>
</protein>
<dbReference type="Proteomes" id="UP000193335">
    <property type="component" value="Unassembled WGS sequence"/>
</dbReference>
<gene>
    <name evidence="3" type="ORF">BKD09_37485</name>
    <name evidence="4" type="ORF">BSZ19_40640</name>
</gene>
<reference evidence="3 5" key="1">
    <citation type="submission" date="2016-11" db="EMBL/GenBank/DDBJ databases">
        <title>Complete Genome Sequence of Bradyrhizobium sp. strain J5, an isolated from soybean nodule in Hokkaido.</title>
        <authorList>
            <person name="Kanehara K."/>
        </authorList>
    </citation>
    <scope>NUCLEOTIDE SEQUENCE [LARGE SCALE GENOMIC DNA]</scope>
    <source>
        <strain evidence="3 5">J5</strain>
    </source>
</reference>
<evidence type="ECO:0000313" key="5">
    <source>
        <dbReference type="Proteomes" id="UP000181962"/>
    </source>
</evidence>
<reference evidence="4 6" key="2">
    <citation type="submission" date="2017-03" db="EMBL/GenBank/DDBJ databases">
        <title>Whole genome sequences of fourteen strains of Bradyrhizobium canariense and one strain of Bradyrhizobium japonicum isolated from Lupinus (Papilionoideae: Genisteae) species in Algeria.</title>
        <authorList>
            <person name="Crovadore J."/>
            <person name="Chekireb D."/>
            <person name="Brachmann A."/>
            <person name="Chablais R."/>
            <person name="Cochard B."/>
            <person name="Lefort F."/>
        </authorList>
    </citation>
    <scope>NUCLEOTIDE SEQUENCE [LARGE SCALE GENOMIC DNA]</scope>
    <source>
        <strain evidence="4 6">UBMA197</strain>
    </source>
</reference>
<evidence type="ECO:0000313" key="6">
    <source>
        <dbReference type="Proteomes" id="UP000193335"/>
    </source>
</evidence>
<evidence type="ECO:0000256" key="2">
    <source>
        <dbReference type="SAM" id="SignalP"/>
    </source>
</evidence>
<dbReference type="EMBL" id="CP017637">
    <property type="protein sequence ID" value="APG14062.1"/>
    <property type="molecule type" value="Genomic_DNA"/>
</dbReference>
<feature type="region of interest" description="Disordered" evidence="1">
    <location>
        <begin position="51"/>
        <end position="81"/>
    </location>
</feature>
<feature type="signal peptide" evidence="2">
    <location>
        <begin position="1"/>
        <end position="26"/>
    </location>
</feature>
<dbReference type="Proteomes" id="UP000181962">
    <property type="component" value="Chromosome"/>
</dbReference>
<evidence type="ECO:0000256" key="1">
    <source>
        <dbReference type="SAM" id="MobiDB-lite"/>
    </source>
</evidence>
<proteinExistence type="predicted"/>
<accession>A0A1L3FLJ1</accession>
<keyword evidence="2" id="KW-0732">Signal</keyword>
<dbReference type="AlphaFoldDB" id="A0A1L3FLJ1"/>